<reference evidence="2" key="1">
    <citation type="submission" date="2023-10" db="EMBL/GenBank/DDBJ databases">
        <authorList>
            <person name="Chen Y."/>
            <person name="Shah S."/>
            <person name="Dougan E. K."/>
            <person name="Thang M."/>
            <person name="Chan C."/>
        </authorList>
    </citation>
    <scope>NUCLEOTIDE SEQUENCE [LARGE SCALE GENOMIC DNA]</scope>
</reference>
<evidence type="ECO:0000313" key="3">
    <source>
        <dbReference type="Proteomes" id="UP001189429"/>
    </source>
</evidence>
<dbReference type="InterPro" id="IPR050248">
    <property type="entry name" value="Polysacc_deacetylase_ArnD"/>
</dbReference>
<dbReference type="InterPro" id="IPR002509">
    <property type="entry name" value="NODB_dom"/>
</dbReference>
<name>A0ABN9RXE1_9DINO</name>
<dbReference type="PROSITE" id="PS51677">
    <property type="entry name" value="NODB"/>
    <property type="match status" value="1"/>
</dbReference>
<keyword evidence="3" id="KW-1185">Reference proteome</keyword>
<comment type="caution">
    <text evidence="2">The sequence shown here is derived from an EMBL/GenBank/DDBJ whole genome shotgun (WGS) entry which is preliminary data.</text>
</comment>
<accession>A0ABN9RXE1</accession>
<dbReference type="InterPro" id="IPR011330">
    <property type="entry name" value="Glyco_hydro/deAcase_b/a-brl"/>
</dbReference>
<evidence type="ECO:0000313" key="2">
    <source>
        <dbReference type="EMBL" id="CAK0821786.1"/>
    </source>
</evidence>
<evidence type="ECO:0000259" key="1">
    <source>
        <dbReference type="PROSITE" id="PS51677"/>
    </source>
</evidence>
<dbReference type="EMBL" id="CAUYUJ010007725">
    <property type="protein sequence ID" value="CAK0821786.1"/>
    <property type="molecule type" value="Genomic_DNA"/>
</dbReference>
<dbReference type="Pfam" id="PF01522">
    <property type="entry name" value="Polysacc_deac_1"/>
    <property type="match status" value="1"/>
</dbReference>
<dbReference type="PANTHER" id="PTHR10587">
    <property type="entry name" value="GLYCOSYL TRANSFERASE-RELATED"/>
    <property type="match status" value="1"/>
</dbReference>
<feature type="non-terminal residue" evidence="2">
    <location>
        <position position="139"/>
    </location>
</feature>
<organism evidence="2 3">
    <name type="scientific">Prorocentrum cordatum</name>
    <dbReference type="NCBI Taxonomy" id="2364126"/>
    <lineage>
        <taxon>Eukaryota</taxon>
        <taxon>Sar</taxon>
        <taxon>Alveolata</taxon>
        <taxon>Dinophyceae</taxon>
        <taxon>Prorocentrales</taxon>
        <taxon>Prorocentraceae</taxon>
        <taxon>Prorocentrum</taxon>
    </lineage>
</organism>
<dbReference type="CDD" id="cd10917">
    <property type="entry name" value="CE4_NodB_like_6s_7s"/>
    <property type="match status" value="1"/>
</dbReference>
<proteinExistence type="predicted"/>
<dbReference type="PANTHER" id="PTHR10587:SF137">
    <property type="entry name" value="4-DEOXY-4-FORMAMIDO-L-ARABINOSE-PHOSPHOUNDECAPRENOL DEFORMYLASE ARND-RELATED"/>
    <property type="match status" value="1"/>
</dbReference>
<dbReference type="Gene3D" id="3.20.20.370">
    <property type="entry name" value="Glycoside hydrolase/deacetylase"/>
    <property type="match status" value="1"/>
</dbReference>
<gene>
    <name evidence="2" type="ORF">PCOR1329_LOCUS22951</name>
</gene>
<sequence length="139" mass="14684">MARVRLAARPSGAAGRHVALTLDDAVGEDPAGVAELLQVLRELDVQATFFAIMDNGTLEHGGVLREAAAAGHEIGNHGTAPTAMLGMTGAEVRAAMEAWERGSVRSCRVGPLRTATSSCSGPPKPCRGPRWPRCWRTWA</sequence>
<dbReference type="SUPFAM" id="SSF88713">
    <property type="entry name" value="Glycoside hydrolase/deacetylase"/>
    <property type="match status" value="1"/>
</dbReference>
<feature type="domain" description="NodB homology" evidence="1">
    <location>
        <begin position="16"/>
        <end position="139"/>
    </location>
</feature>
<protein>
    <recommendedName>
        <fullName evidence="1">NodB homology domain-containing protein</fullName>
    </recommendedName>
</protein>
<dbReference type="Proteomes" id="UP001189429">
    <property type="component" value="Unassembled WGS sequence"/>
</dbReference>